<sequence>MSRSTVGHDVSDDRPSHSTSRERRRHELGVFLRSRRDSASPADYGLTASRRRRAPGLRREEVADLAGLSLTWYTWLEQGRNISVSRQILESLARVFRLSTVERNYLLSLGREAVDNLPLTRPADVTPEQTRVLDRVRDSPAYLTNRRFDVLRSNAEFDMLFPTIAARRQHDRNLLWSAFTDAEVRHRVVNWEQEARVLVAQLRVTAEDSLFSEEFHRFLSELSQRSRKFRQMWQENRILPFESAERAYRDDHIGTFILRYTKLNFAENPDLSLVVQAPVDDISFRQLMESSGPSSHRLRQESH</sequence>
<dbReference type="RefSeq" id="WP_162620226.1">
    <property type="nucleotide sequence ID" value="NZ_CP024988.1"/>
</dbReference>
<evidence type="ECO:0000256" key="1">
    <source>
        <dbReference type="SAM" id="MobiDB-lite"/>
    </source>
</evidence>
<dbReference type="Gene3D" id="3.30.450.180">
    <property type="match status" value="1"/>
</dbReference>
<dbReference type="KEGG" id="cpre:Csp1_15670"/>
<accession>A0A2Z3YNZ0</accession>
<dbReference type="SUPFAM" id="SSF47413">
    <property type="entry name" value="lambda repressor-like DNA-binding domains"/>
    <property type="match status" value="1"/>
</dbReference>
<dbReference type="InterPro" id="IPR010982">
    <property type="entry name" value="Lambda_DNA-bd_dom_sf"/>
</dbReference>
<dbReference type="Gene3D" id="1.10.260.40">
    <property type="entry name" value="lambda repressor-like DNA-binding domains"/>
    <property type="match status" value="1"/>
</dbReference>
<reference evidence="4" key="1">
    <citation type="submission" date="2017-11" db="EMBL/GenBank/DDBJ databases">
        <title>Otitis media/interna in a cat caused by the recently described species Corynebacterium provencense.</title>
        <authorList>
            <person name="Kittl S."/>
            <person name="Brodard I."/>
            <person name="Rychener L."/>
            <person name="Jores J."/>
            <person name="Roosje P."/>
            <person name="Gobeli Brawand S."/>
        </authorList>
    </citation>
    <scope>NUCLEOTIDE SEQUENCE [LARGE SCALE GENOMIC DNA]</scope>
    <source>
        <strain evidence="4">17KM38</strain>
    </source>
</reference>
<evidence type="ECO:0000313" key="4">
    <source>
        <dbReference type="Proteomes" id="UP000247696"/>
    </source>
</evidence>
<feature type="region of interest" description="Disordered" evidence="1">
    <location>
        <begin position="1"/>
        <end position="28"/>
    </location>
</feature>
<dbReference type="EMBL" id="CP024988">
    <property type="protein sequence ID" value="AWT26352.1"/>
    <property type="molecule type" value="Genomic_DNA"/>
</dbReference>
<evidence type="ECO:0000313" key="3">
    <source>
        <dbReference type="EMBL" id="AWT26352.1"/>
    </source>
</evidence>
<protein>
    <recommendedName>
        <fullName evidence="2">HTH cro/C1-type domain-containing protein</fullName>
    </recommendedName>
</protein>
<dbReference type="AlphaFoldDB" id="A0A2Z3YNZ0"/>
<feature type="domain" description="HTH cro/C1-type" evidence="2">
    <location>
        <begin position="31"/>
        <end position="103"/>
    </location>
</feature>
<dbReference type="Pfam" id="PF17765">
    <property type="entry name" value="MLTR_LBD"/>
    <property type="match status" value="1"/>
</dbReference>
<dbReference type="SMART" id="SM00530">
    <property type="entry name" value="HTH_XRE"/>
    <property type="match status" value="1"/>
</dbReference>
<dbReference type="GO" id="GO:0003677">
    <property type="term" value="F:DNA binding"/>
    <property type="evidence" value="ECO:0007669"/>
    <property type="project" value="InterPro"/>
</dbReference>
<dbReference type="InterPro" id="IPR041413">
    <property type="entry name" value="MLTR_LBD"/>
</dbReference>
<dbReference type="InterPro" id="IPR001387">
    <property type="entry name" value="Cro/C1-type_HTH"/>
</dbReference>
<gene>
    <name evidence="3" type="ORF">Csp1_15670</name>
</gene>
<keyword evidence="4" id="KW-1185">Reference proteome</keyword>
<dbReference type="PANTHER" id="PTHR35010">
    <property type="entry name" value="BLL4672 PROTEIN-RELATED"/>
    <property type="match status" value="1"/>
</dbReference>
<dbReference type="CDD" id="cd00093">
    <property type="entry name" value="HTH_XRE"/>
    <property type="match status" value="1"/>
</dbReference>
<name>A0A2Z3YNZ0_9CORY</name>
<evidence type="ECO:0000259" key="2">
    <source>
        <dbReference type="SMART" id="SM00530"/>
    </source>
</evidence>
<dbReference type="Pfam" id="PF13560">
    <property type="entry name" value="HTH_31"/>
    <property type="match status" value="1"/>
</dbReference>
<organism evidence="3 4">
    <name type="scientific">Corynebacterium provencense</name>
    <dbReference type="NCBI Taxonomy" id="1737425"/>
    <lineage>
        <taxon>Bacteria</taxon>
        <taxon>Bacillati</taxon>
        <taxon>Actinomycetota</taxon>
        <taxon>Actinomycetes</taxon>
        <taxon>Mycobacteriales</taxon>
        <taxon>Corynebacteriaceae</taxon>
        <taxon>Corynebacterium</taxon>
    </lineage>
</organism>
<proteinExistence type="predicted"/>
<dbReference type="Proteomes" id="UP000247696">
    <property type="component" value="Chromosome"/>
</dbReference>
<feature type="compositionally biased region" description="Basic and acidic residues" evidence="1">
    <location>
        <begin position="9"/>
        <end position="28"/>
    </location>
</feature>